<dbReference type="Pfam" id="PF00117">
    <property type="entry name" value="GATase"/>
    <property type="match status" value="1"/>
</dbReference>
<accession>A0A7K3ULU5</accession>
<dbReference type="Proteomes" id="UP000471753">
    <property type="component" value="Unassembled WGS sequence"/>
</dbReference>
<dbReference type="EMBL" id="WUFT01000027">
    <property type="protein sequence ID" value="NEJ74471.1"/>
    <property type="molecule type" value="Genomic_DNA"/>
</dbReference>
<dbReference type="InterPro" id="IPR029062">
    <property type="entry name" value="Class_I_gatase-like"/>
</dbReference>
<dbReference type="GO" id="GO:0016740">
    <property type="term" value="F:transferase activity"/>
    <property type="evidence" value="ECO:0007669"/>
    <property type="project" value="UniProtKB-KW"/>
</dbReference>
<dbReference type="InterPro" id="IPR044992">
    <property type="entry name" value="ChyE-like"/>
</dbReference>
<protein>
    <submittedName>
        <fullName evidence="2">Type 1 glutamine amidotransferase</fullName>
    </submittedName>
</protein>
<dbReference type="PANTHER" id="PTHR42695">
    <property type="entry name" value="GLUTAMINE AMIDOTRANSFERASE YLR126C-RELATED"/>
    <property type="match status" value="1"/>
</dbReference>
<comment type="caution">
    <text evidence="2">The sequence shown here is derived from an EMBL/GenBank/DDBJ whole genome shotgun (WGS) entry which is preliminary data.</text>
</comment>
<reference evidence="2 3" key="1">
    <citation type="submission" date="2019-12" db="EMBL/GenBank/DDBJ databases">
        <title>Rhizobium genotypes associated with high levels of biological nitrogen fixation by grain legumes in a temperate-maritime cropping system.</title>
        <authorList>
            <person name="Maluk M."/>
            <person name="Francesc Ferrando Molina F."/>
            <person name="Lopez Del Egido L."/>
            <person name="Lafos M."/>
            <person name="Langarica-Fuentes A."/>
            <person name="Gebre Yohannes G."/>
            <person name="Young M.W."/>
            <person name="Martin P."/>
            <person name="Gantlett R."/>
            <person name="Kenicer G."/>
            <person name="Hawes C."/>
            <person name="Begg G.S."/>
            <person name="Quilliam R.S."/>
            <person name="Squire G.R."/>
            <person name="Poole P.S."/>
            <person name="Young P.W."/>
            <person name="Iannetta P.M."/>
            <person name="James E.K."/>
        </authorList>
    </citation>
    <scope>NUCLEOTIDE SEQUENCE [LARGE SCALE GENOMIC DNA]</scope>
    <source>
        <strain evidence="2 3">JHI366</strain>
    </source>
</reference>
<dbReference type="PANTHER" id="PTHR42695:SF5">
    <property type="entry name" value="GLUTAMINE AMIDOTRANSFERASE YLR126C-RELATED"/>
    <property type="match status" value="1"/>
</dbReference>
<dbReference type="SUPFAM" id="SSF52317">
    <property type="entry name" value="Class I glutamine amidotransferase-like"/>
    <property type="match status" value="1"/>
</dbReference>
<organism evidence="2 3">
    <name type="scientific">Rhizobium phaseoli</name>
    <dbReference type="NCBI Taxonomy" id="396"/>
    <lineage>
        <taxon>Bacteria</taxon>
        <taxon>Pseudomonadati</taxon>
        <taxon>Pseudomonadota</taxon>
        <taxon>Alphaproteobacteria</taxon>
        <taxon>Hyphomicrobiales</taxon>
        <taxon>Rhizobiaceae</taxon>
        <taxon>Rhizobium/Agrobacterium group</taxon>
        <taxon>Rhizobium</taxon>
    </lineage>
</organism>
<dbReference type="InterPro" id="IPR017926">
    <property type="entry name" value="GATASE"/>
</dbReference>
<gene>
    <name evidence="2" type="ORF">GR197_28745</name>
</gene>
<keyword evidence="2" id="KW-0808">Transferase</keyword>
<feature type="domain" description="Glutamine amidotransferase" evidence="1">
    <location>
        <begin position="26"/>
        <end position="179"/>
    </location>
</feature>
<dbReference type="GO" id="GO:0005829">
    <property type="term" value="C:cytosol"/>
    <property type="evidence" value="ECO:0007669"/>
    <property type="project" value="TreeGrafter"/>
</dbReference>
<evidence type="ECO:0000259" key="1">
    <source>
        <dbReference type="Pfam" id="PF00117"/>
    </source>
</evidence>
<evidence type="ECO:0000313" key="2">
    <source>
        <dbReference type="EMBL" id="NEJ74471.1"/>
    </source>
</evidence>
<dbReference type="RefSeq" id="WP_164015784.1">
    <property type="nucleotide sequence ID" value="NZ_WUFT01000027.1"/>
</dbReference>
<evidence type="ECO:0000313" key="3">
    <source>
        <dbReference type="Proteomes" id="UP000471753"/>
    </source>
</evidence>
<dbReference type="AlphaFoldDB" id="A0A7K3ULU5"/>
<keyword evidence="2" id="KW-0315">Glutamine amidotransferase</keyword>
<proteinExistence type="predicted"/>
<name>A0A7K3ULU5_9HYPH</name>
<dbReference type="Gene3D" id="3.40.50.880">
    <property type="match status" value="1"/>
</dbReference>
<dbReference type="CDD" id="cd01741">
    <property type="entry name" value="GATase1_1"/>
    <property type="match status" value="1"/>
</dbReference>
<sequence>MKSVLILQHVDRDSPGKYLESFARDGFEPTIVRLWAGQEVPHLASHDLMFVLGGPQDVWEEDKYPWLRMEKQAIREWVSERAKPYFGVCLGHQLLASSLGGKVGLSDVGEHGVFNIDIPHHPNPLVAGLSQRHKVVQWHMAEVSDAPPGAQILGSSEVSPIQVLAVGEHALSTQFHSECGAQSLMAWTQTPGYIDLFEARKGKGSYEKFLRQAYAAMSEINATSERLYDNLVSATKLVV</sequence>
<dbReference type="PROSITE" id="PS51273">
    <property type="entry name" value="GATASE_TYPE_1"/>
    <property type="match status" value="1"/>
</dbReference>